<evidence type="ECO:0000313" key="2">
    <source>
        <dbReference type="Proteomes" id="UP000693970"/>
    </source>
</evidence>
<keyword evidence="2" id="KW-1185">Reference proteome</keyword>
<dbReference type="Proteomes" id="UP000693970">
    <property type="component" value="Unassembled WGS sequence"/>
</dbReference>
<reference evidence="1" key="2">
    <citation type="submission" date="2021-04" db="EMBL/GenBank/DDBJ databases">
        <authorList>
            <person name="Podell S."/>
        </authorList>
    </citation>
    <scope>NUCLEOTIDE SEQUENCE</scope>
    <source>
        <strain evidence="1">Hildebrandi</strain>
    </source>
</reference>
<evidence type="ECO:0000313" key="1">
    <source>
        <dbReference type="EMBL" id="KAG7374172.1"/>
    </source>
</evidence>
<organism evidence="1 2">
    <name type="scientific">Nitzschia inconspicua</name>
    <dbReference type="NCBI Taxonomy" id="303405"/>
    <lineage>
        <taxon>Eukaryota</taxon>
        <taxon>Sar</taxon>
        <taxon>Stramenopiles</taxon>
        <taxon>Ochrophyta</taxon>
        <taxon>Bacillariophyta</taxon>
        <taxon>Bacillariophyceae</taxon>
        <taxon>Bacillariophycidae</taxon>
        <taxon>Bacillariales</taxon>
        <taxon>Bacillariaceae</taxon>
        <taxon>Nitzschia</taxon>
    </lineage>
</organism>
<proteinExistence type="predicted"/>
<comment type="caution">
    <text evidence="1">The sequence shown here is derived from an EMBL/GenBank/DDBJ whole genome shotgun (WGS) entry which is preliminary data.</text>
</comment>
<name>A0A9K3Q7C3_9STRA</name>
<accession>A0A9K3Q7C3</accession>
<protein>
    <submittedName>
        <fullName evidence="1">Uncharacterized protein</fullName>
    </submittedName>
</protein>
<gene>
    <name evidence="1" type="ORF">IV203_013267</name>
</gene>
<sequence>MRVPNIFFKFKRILLANKEVEGFNKNTSQAQAFKKVCKTIDNDNGHRDQIFGKPQMVPLPFSCEERIVTWEIQALKNELGTLTDDLGGLQFHYFVYAKLRKLKDKKRIVGKFRIIDADDTEDMKEDEENSS</sequence>
<dbReference type="EMBL" id="JAGRRH010000001">
    <property type="protein sequence ID" value="KAG7374172.1"/>
    <property type="molecule type" value="Genomic_DNA"/>
</dbReference>
<reference evidence="1" key="1">
    <citation type="journal article" date="2021" name="Sci. Rep.">
        <title>Diploid genomic architecture of Nitzschia inconspicua, an elite biomass production diatom.</title>
        <authorList>
            <person name="Oliver A."/>
            <person name="Podell S."/>
            <person name="Pinowska A."/>
            <person name="Traller J.C."/>
            <person name="Smith S.R."/>
            <person name="McClure R."/>
            <person name="Beliaev A."/>
            <person name="Bohutskyi P."/>
            <person name="Hill E.A."/>
            <person name="Rabines A."/>
            <person name="Zheng H."/>
            <person name="Allen L.Z."/>
            <person name="Kuo A."/>
            <person name="Grigoriev I.V."/>
            <person name="Allen A.E."/>
            <person name="Hazlebeck D."/>
            <person name="Allen E.E."/>
        </authorList>
    </citation>
    <scope>NUCLEOTIDE SEQUENCE</scope>
    <source>
        <strain evidence="1">Hildebrandi</strain>
    </source>
</reference>
<dbReference type="AlphaFoldDB" id="A0A9K3Q7C3"/>